<name>A0A3S0IK10_9DEIO</name>
<dbReference type="AlphaFoldDB" id="A0A3S0IK10"/>
<comment type="caution">
    <text evidence="3">The sequence shown here is derived from an EMBL/GenBank/DDBJ whole genome shotgun (WGS) entry which is preliminary data.</text>
</comment>
<organism evidence="3 4">
    <name type="scientific">Deinococcus radiophilus</name>
    <dbReference type="NCBI Taxonomy" id="32062"/>
    <lineage>
        <taxon>Bacteria</taxon>
        <taxon>Thermotogati</taxon>
        <taxon>Deinococcota</taxon>
        <taxon>Deinococci</taxon>
        <taxon>Deinococcales</taxon>
        <taxon>Deinococcaceae</taxon>
        <taxon>Deinococcus</taxon>
    </lineage>
</organism>
<feature type="domain" description="Winged helix-turn helix" evidence="1">
    <location>
        <begin position="1"/>
        <end position="27"/>
    </location>
</feature>
<reference evidence="3 4" key="1">
    <citation type="submission" date="2018-12" db="EMBL/GenBank/DDBJ databases">
        <title>Deinococcus radiophilus ATCC 27603 genome sequencing and assembly.</title>
        <authorList>
            <person name="Maclea K.S."/>
            <person name="Maynard C.R."/>
        </authorList>
    </citation>
    <scope>NUCLEOTIDE SEQUENCE [LARGE SCALE GENOMIC DNA]</scope>
    <source>
        <strain evidence="3 4">ATCC 27603</strain>
    </source>
</reference>
<evidence type="ECO:0000259" key="1">
    <source>
        <dbReference type="Pfam" id="PF13592"/>
    </source>
</evidence>
<protein>
    <submittedName>
        <fullName evidence="3">IS630 family transposase</fullName>
    </submittedName>
</protein>
<dbReference type="EMBL" id="RXPE01000022">
    <property type="protein sequence ID" value="RTR25747.1"/>
    <property type="molecule type" value="Genomic_DNA"/>
</dbReference>
<dbReference type="Pfam" id="PF13592">
    <property type="entry name" value="HTH_33"/>
    <property type="match status" value="1"/>
</dbReference>
<proteinExistence type="predicted"/>
<dbReference type="Proteomes" id="UP000277766">
    <property type="component" value="Unassembled WGS sequence"/>
</dbReference>
<accession>A0A3S0IK10</accession>
<gene>
    <name evidence="3" type="ORF">EJ104_09965</name>
    <name evidence="2" type="ORF">EJ104_13915</name>
</gene>
<dbReference type="InterPro" id="IPR025959">
    <property type="entry name" value="Winged_HTH_dom"/>
</dbReference>
<sequence>RWGFSWQKAEKRPLEQNAEQVDAWLEAELPVLEKKDR</sequence>
<keyword evidence="4" id="KW-1185">Reference proteome</keyword>
<evidence type="ECO:0000313" key="3">
    <source>
        <dbReference type="EMBL" id="RTR25747.1"/>
    </source>
</evidence>
<evidence type="ECO:0000313" key="4">
    <source>
        <dbReference type="Proteomes" id="UP000277766"/>
    </source>
</evidence>
<dbReference type="RefSeq" id="WP_148103225.1">
    <property type="nucleotide sequence ID" value="NZ_RXPE01000022.1"/>
</dbReference>
<feature type="non-terminal residue" evidence="3">
    <location>
        <position position="1"/>
    </location>
</feature>
<dbReference type="EMBL" id="RXPE01000095">
    <property type="protein sequence ID" value="RTR15956.1"/>
    <property type="molecule type" value="Genomic_DNA"/>
</dbReference>
<evidence type="ECO:0000313" key="2">
    <source>
        <dbReference type="EMBL" id="RTR15956.1"/>
    </source>
</evidence>
<dbReference type="OrthoDB" id="69528at2"/>